<sequence>MEAVWRSFKFRYILICIFVTFIMSCLISIVPINIDECKCENDVLMKQYNAYKQNTKLHKKSERSKYKLAILVPFRDRFDELLTFATHMQEFLDKQNINYHIFILNQFDRYRFNRASLINVGFLETSKDFHYIAMHDVDLLPLNDELLYIYPSKGPYHISSPDLHPRYHYSTFVGGILLIKREHYMQVNGMSNKYWGWGLEDDEFYVRLKEAGLSITRPHNISTGTHNTFKHIHDRNHRKRDMMKCYNQREVTRKRDRETGLSNISYKIINRIKMTIANTSLTVLNISLMCDKSSTPWCECDKTSVLKDAKPKEKKKIINNNINNDNNNNNNNNNNNKNKGKSDTAL</sequence>
<evidence type="ECO:0000259" key="19">
    <source>
        <dbReference type="Pfam" id="PF13733"/>
    </source>
</evidence>
<evidence type="ECO:0000256" key="5">
    <source>
        <dbReference type="ARBA" id="ARBA00022676"/>
    </source>
</evidence>
<keyword evidence="9 16" id="KW-0735">Signal-anchor</keyword>
<keyword evidence="12 16" id="KW-0472">Membrane</keyword>
<dbReference type="GO" id="GO:0046525">
    <property type="term" value="F:xylosylprotein 4-beta-galactosyltransferase activity"/>
    <property type="evidence" value="ECO:0007669"/>
    <property type="project" value="UniProtKB-EC"/>
</dbReference>
<dbReference type="Pfam" id="PF02709">
    <property type="entry name" value="Glyco_transf_7C"/>
    <property type="match status" value="1"/>
</dbReference>
<feature type="transmembrane region" description="Helical" evidence="16">
    <location>
        <begin position="12"/>
        <end position="34"/>
    </location>
</feature>
<dbReference type="PROSITE" id="PS51257">
    <property type="entry name" value="PROKAR_LIPOPROTEIN"/>
    <property type="match status" value="1"/>
</dbReference>
<comment type="pathway">
    <text evidence="3 16">Protein modification; protein glycosylation.</text>
</comment>
<dbReference type="InterPro" id="IPR003859">
    <property type="entry name" value="Galactosyl_T"/>
</dbReference>
<gene>
    <name evidence="20" type="ORF">V1478_014988</name>
</gene>
<evidence type="ECO:0000256" key="11">
    <source>
        <dbReference type="ARBA" id="ARBA00023034"/>
    </source>
</evidence>
<evidence type="ECO:0000256" key="7">
    <source>
        <dbReference type="ARBA" id="ARBA00022692"/>
    </source>
</evidence>
<reference evidence="20 21" key="1">
    <citation type="journal article" date="2024" name="Ann. Entomol. Soc. Am.">
        <title>Genomic analyses of the southern and eastern yellowjacket wasps (Hymenoptera: Vespidae) reveal evolutionary signatures of social life.</title>
        <authorList>
            <person name="Catto M.A."/>
            <person name="Caine P.B."/>
            <person name="Orr S.E."/>
            <person name="Hunt B.G."/>
            <person name="Goodisman M.A.D."/>
        </authorList>
    </citation>
    <scope>NUCLEOTIDE SEQUENCE [LARGE SCALE GENOMIC DNA]</scope>
    <source>
        <strain evidence="20">233</strain>
        <tissue evidence="20">Head and thorax</tissue>
    </source>
</reference>
<keyword evidence="8 16" id="KW-0479">Metal-binding</keyword>
<evidence type="ECO:0000256" key="6">
    <source>
        <dbReference type="ARBA" id="ARBA00022679"/>
    </source>
</evidence>
<evidence type="ECO:0000256" key="13">
    <source>
        <dbReference type="ARBA" id="ARBA00023180"/>
    </source>
</evidence>
<dbReference type="GO" id="GO:0000139">
    <property type="term" value="C:Golgi membrane"/>
    <property type="evidence" value="ECO:0007669"/>
    <property type="project" value="UniProtKB-SubCell"/>
</dbReference>
<keyword evidence="11" id="KW-0333">Golgi apparatus</keyword>
<keyword evidence="5 16" id="KW-0328">Glycosyltransferase</keyword>
<dbReference type="Gene3D" id="3.90.550.10">
    <property type="entry name" value="Spore Coat Polysaccharide Biosynthesis Protein SpsA, Chain A"/>
    <property type="match status" value="1"/>
</dbReference>
<dbReference type="AlphaFoldDB" id="A0ABD2A3T8"/>
<feature type="compositionally biased region" description="Low complexity" evidence="17">
    <location>
        <begin position="319"/>
        <end position="337"/>
    </location>
</feature>
<dbReference type="PANTHER" id="PTHR19300:SF30">
    <property type="entry name" value="BETA-1,4-GALACTOSYLTRANSFERASE 7"/>
    <property type="match status" value="1"/>
</dbReference>
<comment type="caution">
    <text evidence="20">The sequence shown here is derived from an EMBL/GenBank/DDBJ whole genome shotgun (WGS) entry which is preliminary data.</text>
</comment>
<dbReference type="PANTHER" id="PTHR19300">
    <property type="entry name" value="BETA-1,4-GALACTOSYLTRANSFERASE"/>
    <property type="match status" value="1"/>
</dbReference>
<keyword evidence="14 16" id="KW-0464">Manganese</keyword>
<dbReference type="InterPro" id="IPR027791">
    <property type="entry name" value="Galactosyl_T_C"/>
</dbReference>
<dbReference type="InterPro" id="IPR027995">
    <property type="entry name" value="Galactosyl_T_N"/>
</dbReference>
<dbReference type="PRINTS" id="PR02050">
    <property type="entry name" value="B14GALTRFASE"/>
</dbReference>
<feature type="region of interest" description="Disordered" evidence="17">
    <location>
        <begin position="319"/>
        <end position="346"/>
    </location>
</feature>
<evidence type="ECO:0000256" key="14">
    <source>
        <dbReference type="ARBA" id="ARBA00023211"/>
    </source>
</evidence>
<evidence type="ECO:0000256" key="4">
    <source>
        <dbReference type="ARBA" id="ARBA00005735"/>
    </source>
</evidence>
<evidence type="ECO:0000256" key="9">
    <source>
        <dbReference type="ARBA" id="ARBA00022968"/>
    </source>
</evidence>
<feature type="domain" description="Galactosyltransferase N-terminal" evidence="19">
    <location>
        <begin position="45"/>
        <end position="149"/>
    </location>
</feature>
<evidence type="ECO:0000256" key="3">
    <source>
        <dbReference type="ARBA" id="ARBA00004922"/>
    </source>
</evidence>
<dbReference type="CDD" id="cd00899">
    <property type="entry name" value="b4GalT"/>
    <property type="match status" value="1"/>
</dbReference>
<evidence type="ECO:0000256" key="12">
    <source>
        <dbReference type="ARBA" id="ARBA00023136"/>
    </source>
</evidence>
<evidence type="ECO:0000256" key="16">
    <source>
        <dbReference type="RuleBase" id="RU368121"/>
    </source>
</evidence>
<proteinExistence type="inferred from homology"/>
<comment type="catalytic activity">
    <reaction evidence="15">
        <text>3-O-(beta-D-xylosyl)-L-seryl-[protein] + UDP-alpha-D-galactose = 3-O-(beta-D-galactosyl-(1-&gt;4)-beta-D-xylosyl)-L-seryl-[protein] + UDP + H(+)</text>
        <dbReference type="Rhea" id="RHEA:15297"/>
        <dbReference type="Rhea" id="RHEA-COMP:12567"/>
        <dbReference type="Rhea" id="RHEA-COMP:12570"/>
        <dbReference type="ChEBI" id="CHEBI:15378"/>
        <dbReference type="ChEBI" id="CHEBI:58223"/>
        <dbReference type="ChEBI" id="CHEBI:66914"/>
        <dbReference type="ChEBI" id="CHEBI:132085"/>
        <dbReference type="ChEBI" id="CHEBI:132088"/>
        <dbReference type="EC" id="2.4.1.133"/>
    </reaction>
</comment>
<comment type="similarity">
    <text evidence="4 16">Belongs to the glycosyltransferase 7 family.</text>
</comment>
<evidence type="ECO:0000256" key="1">
    <source>
        <dbReference type="ARBA" id="ARBA00001936"/>
    </source>
</evidence>
<evidence type="ECO:0000259" key="18">
    <source>
        <dbReference type="Pfam" id="PF02709"/>
    </source>
</evidence>
<evidence type="ECO:0000256" key="8">
    <source>
        <dbReference type="ARBA" id="ARBA00022723"/>
    </source>
</evidence>
<comment type="cofactor">
    <cofactor evidence="1 16">
        <name>Mn(2+)</name>
        <dbReference type="ChEBI" id="CHEBI:29035"/>
    </cofactor>
</comment>
<keyword evidence="10 16" id="KW-1133">Transmembrane helix</keyword>
<dbReference type="Pfam" id="PF13733">
    <property type="entry name" value="Glyco_transf_7N"/>
    <property type="match status" value="1"/>
</dbReference>
<evidence type="ECO:0000256" key="15">
    <source>
        <dbReference type="ARBA" id="ARBA00051458"/>
    </source>
</evidence>
<keyword evidence="21" id="KW-1185">Reference proteome</keyword>
<evidence type="ECO:0000313" key="20">
    <source>
        <dbReference type="EMBL" id="KAL2715290.1"/>
    </source>
</evidence>
<keyword evidence="7 16" id="KW-0812">Transmembrane</keyword>
<dbReference type="SUPFAM" id="SSF53448">
    <property type="entry name" value="Nucleotide-diphospho-sugar transferases"/>
    <property type="match status" value="1"/>
</dbReference>
<evidence type="ECO:0000256" key="17">
    <source>
        <dbReference type="SAM" id="MobiDB-lite"/>
    </source>
</evidence>
<dbReference type="GO" id="GO:1901137">
    <property type="term" value="P:carbohydrate derivative biosynthetic process"/>
    <property type="evidence" value="ECO:0007669"/>
    <property type="project" value="UniProtKB-ARBA"/>
</dbReference>
<dbReference type="FunFam" id="3.90.550.10:FF:000062">
    <property type="entry name" value="beta-1,4-galactosyltransferase 7 isoform X1"/>
    <property type="match status" value="1"/>
</dbReference>
<dbReference type="GO" id="GO:0046872">
    <property type="term" value="F:metal ion binding"/>
    <property type="evidence" value="ECO:0007669"/>
    <property type="project" value="UniProtKB-UniRule"/>
</dbReference>
<dbReference type="EC" id="2.4.1.-" evidence="16"/>
<evidence type="ECO:0000256" key="10">
    <source>
        <dbReference type="ARBA" id="ARBA00022989"/>
    </source>
</evidence>
<evidence type="ECO:0000256" key="2">
    <source>
        <dbReference type="ARBA" id="ARBA00004323"/>
    </source>
</evidence>
<dbReference type="InterPro" id="IPR029044">
    <property type="entry name" value="Nucleotide-diphossugar_trans"/>
</dbReference>
<dbReference type="EMBL" id="JAUDFV010000155">
    <property type="protein sequence ID" value="KAL2715290.1"/>
    <property type="molecule type" value="Genomic_DNA"/>
</dbReference>
<name>A0ABD2A3T8_VESSQ</name>
<keyword evidence="6 16" id="KW-0808">Transferase</keyword>
<feature type="domain" description="Galactosyltransferase C-terminal" evidence="18">
    <location>
        <begin position="156"/>
        <end position="231"/>
    </location>
</feature>
<comment type="subcellular location">
    <subcellularLocation>
        <location evidence="2">Golgi apparatus membrane</location>
        <topology evidence="2">Single-pass type II membrane protein</topology>
    </subcellularLocation>
    <subcellularLocation>
        <location evidence="16">Membrane</location>
        <topology evidence="16">Single-pass type II membrane protein</topology>
    </subcellularLocation>
</comment>
<organism evidence="20 21">
    <name type="scientific">Vespula squamosa</name>
    <name type="common">Southern yellow jacket</name>
    <name type="synonym">Wasp</name>
    <dbReference type="NCBI Taxonomy" id="30214"/>
    <lineage>
        <taxon>Eukaryota</taxon>
        <taxon>Metazoa</taxon>
        <taxon>Ecdysozoa</taxon>
        <taxon>Arthropoda</taxon>
        <taxon>Hexapoda</taxon>
        <taxon>Insecta</taxon>
        <taxon>Pterygota</taxon>
        <taxon>Neoptera</taxon>
        <taxon>Endopterygota</taxon>
        <taxon>Hymenoptera</taxon>
        <taxon>Apocrita</taxon>
        <taxon>Aculeata</taxon>
        <taxon>Vespoidea</taxon>
        <taxon>Vespidae</taxon>
        <taxon>Vespinae</taxon>
        <taxon>Vespula</taxon>
    </lineage>
</organism>
<evidence type="ECO:0000313" key="21">
    <source>
        <dbReference type="Proteomes" id="UP001607302"/>
    </source>
</evidence>
<keyword evidence="13 16" id="KW-0325">Glycoprotein</keyword>
<protein>
    <recommendedName>
        <fullName evidence="16">Beta-1,4-N-acetylgalactosaminyltransferase</fullName>
        <ecNumber evidence="16">2.4.1.-</ecNumber>
    </recommendedName>
    <alternativeName>
        <fullName evidence="16">Beta-4-GalNAcT</fullName>
    </alternativeName>
</protein>
<comment type="function">
    <text evidence="16">Catalyzes the transfer of galactose onto proteins or lipids.</text>
</comment>
<accession>A0ABD2A3T8</accession>
<dbReference type="Proteomes" id="UP001607302">
    <property type="component" value="Unassembled WGS sequence"/>
</dbReference>